<evidence type="ECO:0000313" key="2">
    <source>
        <dbReference type="EMBL" id="GIP53993.1"/>
    </source>
</evidence>
<name>A0ABQ4MDG7_9BACL</name>
<feature type="transmembrane region" description="Helical" evidence="1">
    <location>
        <begin position="182"/>
        <end position="200"/>
    </location>
</feature>
<feature type="transmembrane region" description="Helical" evidence="1">
    <location>
        <begin position="112"/>
        <end position="129"/>
    </location>
</feature>
<keyword evidence="3" id="KW-1185">Reference proteome</keyword>
<feature type="transmembrane region" description="Helical" evidence="1">
    <location>
        <begin position="136"/>
        <end position="156"/>
    </location>
</feature>
<evidence type="ECO:0000256" key="1">
    <source>
        <dbReference type="SAM" id="Phobius"/>
    </source>
</evidence>
<keyword evidence="1" id="KW-0472">Membrane</keyword>
<comment type="caution">
    <text evidence="2">The sequence shown here is derived from an EMBL/GenBank/DDBJ whole genome shotgun (WGS) entry which is preliminary data.</text>
</comment>
<feature type="transmembrane region" description="Helical" evidence="1">
    <location>
        <begin position="266"/>
        <end position="286"/>
    </location>
</feature>
<proteinExistence type="predicted"/>
<feature type="transmembrane region" description="Helical" evidence="1">
    <location>
        <begin position="7"/>
        <end position="27"/>
    </location>
</feature>
<feature type="transmembrane region" description="Helical" evidence="1">
    <location>
        <begin position="79"/>
        <end position="100"/>
    </location>
</feature>
<sequence>MVSSKYIYYLFLVNALMNIINFVPRVLIFTRFQGTLPSIFISTAIGALLLYGFTKGIAGFKGQGLPEIFNANLPRFFSFFLLIMYACFWFSAGIITMLSFVDITVRYISPDISPYAVIIGFLLLSAICCRLSSESILYGLETILFLSTPVIIYMLVKAFLNPNFSWDAVLQIVTYMWTKPKYVTVAGATFIFSGFFNLAIFNRNFKELKTRYLWTIPLFGLVILLITFVVPIGYQGTVGVENHVYSWFSTADSIRMELFIIERVLFLFYTIYLMISMLSTVVHWHVGLELFKGAFQSKSGKLPGKKADWWVLIPFSIATIVIMNFLNQVRLGQIGQWFLNIRLINEFVLLAILFYAKKRSAKKT</sequence>
<gene>
    <name evidence="2" type="ORF">J42TS3_30280</name>
</gene>
<keyword evidence="1" id="KW-1133">Transmembrane helix</keyword>
<keyword evidence="1" id="KW-0812">Transmembrane</keyword>
<evidence type="ECO:0000313" key="3">
    <source>
        <dbReference type="Proteomes" id="UP000679992"/>
    </source>
</evidence>
<feature type="transmembrane region" description="Helical" evidence="1">
    <location>
        <begin position="307"/>
        <end position="325"/>
    </location>
</feature>
<accession>A0ABQ4MDG7</accession>
<reference evidence="2 3" key="1">
    <citation type="submission" date="2021-03" db="EMBL/GenBank/DDBJ databases">
        <title>Antimicrobial resistance genes in bacteria isolated from Japanese honey, and their potential for conferring macrolide and lincosamide resistance in the American foulbrood pathogen Paenibacillus larvae.</title>
        <authorList>
            <person name="Okamoto M."/>
            <person name="Kumagai M."/>
            <person name="Kanamori H."/>
            <person name="Takamatsu D."/>
        </authorList>
    </citation>
    <scope>NUCLEOTIDE SEQUENCE [LARGE SCALE GENOMIC DNA]</scope>
    <source>
        <strain evidence="2 3">J42TS3</strain>
    </source>
</reference>
<feature type="transmembrane region" description="Helical" evidence="1">
    <location>
        <begin position="212"/>
        <end position="234"/>
    </location>
</feature>
<dbReference type="RefSeq" id="WP_213655410.1">
    <property type="nucleotide sequence ID" value="NZ_BOSL01000009.1"/>
</dbReference>
<organism evidence="2 3">
    <name type="scientific">Paenibacillus vini</name>
    <dbReference type="NCBI Taxonomy" id="1476024"/>
    <lineage>
        <taxon>Bacteria</taxon>
        <taxon>Bacillati</taxon>
        <taxon>Bacillota</taxon>
        <taxon>Bacilli</taxon>
        <taxon>Bacillales</taxon>
        <taxon>Paenibacillaceae</taxon>
        <taxon>Paenibacillus</taxon>
    </lineage>
</organism>
<protein>
    <submittedName>
        <fullName evidence="2">Uncharacterized protein</fullName>
    </submittedName>
</protein>
<dbReference type="Proteomes" id="UP000679992">
    <property type="component" value="Unassembled WGS sequence"/>
</dbReference>
<feature type="transmembrane region" description="Helical" evidence="1">
    <location>
        <begin position="39"/>
        <end position="58"/>
    </location>
</feature>
<feature type="transmembrane region" description="Helical" evidence="1">
    <location>
        <begin position="337"/>
        <end position="356"/>
    </location>
</feature>
<dbReference type="EMBL" id="BOSL01000009">
    <property type="protein sequence ID" value="GIP53993.1"/>
    <property type="molecule type" value="Genomic_DNA"/>
</dbReference>